<proteinExistence type="predicted"/>
<name>A0A0C3IA22_PISTI</name>
<feature type="compositionally biased region" description="Low complexity" evidence="1">
    <location>
        <begin position="28"/>
        <end position="42"/>
    </location>
</feature>
<dbReference type="AlphaFoldDB" id="A0A0C3IA22"/>
<reference evidence="3" key="2">
    <citation type="submission" date="2015-01" db="EMBL/GenBank/DDBJ databases">
        <title>Evolutionary Origins and Diversification of the Mycorrhizal Mutualists.</title>
        <authorList>
            <consortium name="DOE Joint Genome Institute"/>
            <consortium name="Mycorrhizal Genomics Consortium"/>
            <person name="Kohler A."/>
            <person name="Kuo A."/>
            <person name="Nagy L.G."/>
            <person name="Floudas D."/>
            <person name="Copeland A."/>
            <person name="Barry K.W."/>
            <person name="Cichocki N."/>
            <person name="Veneault-Fourrey C."/>
            <person name="LaButti K."/>
            <person name="Lindquist E.A."/>
            <person name="Lipzen A."/>
            <person name="Lundell T."/>
            <person name="Morin E."/>
            <person name="Murat C."/>
            <person name="Riley R."/>
            <person name="Ohm R."/>
            <person name="Sun H."/>
            <person name="Tunlid A."/>
            <person name="Henrissat B."/>
            <person name="Grigoriev I.V."/>
            <person name="Hibbett D.S."/>
            <person name="Martin F."/>
        </authorList>
    </citation>
    <scope>NUCLEOTIDE SEQUENCE [LARGE SCALE GENOMIC DNA]</scope>
    <source>
        <strain evidence="3">Marx 270</strain>
    </source>
</reference>
<feature type="non-terminal residue" evidence="2">
    <location>
        <position position="223"/>
    </location>
</feature>
<dbReference type="HOGENOM" id="CLU_1355135_0_0_1"/>
<organism evidence="2 3">
    <name type="scientific">Pisolithus tinctorius Marx 270</name>
    <dbReference type="NCBI Taxonomy" id="870435"/>
    <lineage>
        <taxon>Eukaryota</taxon>
        <taxon>Fungi</taxon>
        <taxon>Dikarya</taxon>
        <taxon>Basidiomycota</taxon>
        <taxon>Agaricomycotina</taxon>
        <taxon>Agaricomycetes</taxon>
        <taxon>Agaricomycetidae</taxon>
        <taxon>Boletales</taxon>
        <taxon>Sclerodermatineae</taxon>
        <taxon>Pisolithaceae</taxon>
        <taxon>Pisolithus</taxon>
    </lineage>
</organism>
<sequence>MPVSGPYPGASHVCAKSIKESANRRESSSSASSSSSFSSKHSMTVLGATTPSRGTCSSSSTVILSASSSSSYKGTSSFRPKPNSTEAVGLSFNAETPSGAHTAVSARAQLPSCMIKSLPPMMRTSASASAIRRWSSASSRRASRTNRECGGRLHWILSGVIMTSHGIHMRDCRGRSWSLFRWLVPASVPISSVRGGFQATAPLGVSGSKAVTISIMMQPWLRH</sequence>
<dbReference type="Proteomes" id="UP000054217">
    <property type="component" value="Unassembled WGS sequence"/>
</dbReference>
<reference evidence="2 3" key="1">
    <citation type="submission" date="2014-04" db="EMBL/GenBank/DDBJ databases">
        <authorList>
            <consortium name="DOE Joint Genome Institute"/>
            <person name="Kuo A."/>
            <person name="Kohler A."/>
            <person name="Costa M.D."/>
            <person name="Nagy L.G."/>
            <person name="Floudas D."/>
            <person name="Copeland A."/>
            <person name="Barry K.W."/>
            <person name="Cichocki N."/>
            <person name="Veneault-Fourrey C."/>
            <person name="LaButti K."/>
            <person name="Lindquist E.A."/>
            <person name="Lipzen A."/>
            <person name="Lundell T."/>
            <person name="Morin E."/>
            <person name="Murat C."/>
            <person name="Sun H."/>
            <person name="Tunlid A."/>
            <person name="Henrissat B."/>
            <person name="Grigoriev I.V."/>
            <person name="Hibbett D.S."/>
            <person name="Martin F."/>
            <person name="Nordberg H.P."/>
            <person name="Cantor M.N."/>
            <person name="Hua S.X."/>
        </authorList>
    </citation>
    <scope>NUCLEOTIDE SEQUENCE [LARGE SCALE GENOMIC DNA]</scope>
    <source>
        <strain evidence="2 3">Marx 270</strain>
    </source>
</reference>
<feature type="region of interest" description="Disordered" evidence="1">
    <location>
        <begin position="1"/>
        <end position="59"/>
    </location>
</feature>
<evidence type="ECO:0000313" key="3">
    <source>
        <dbReference type="Proteomes" id="UP000054217"/>
    </source>
</evidence>
<evidence type="ECO:0000256" key="1">
    <source>
        <dbReference type="SAM" id="MobiDB-lite"/>
    </source>
</evidence>
<protein>
    <submittedName>
        <fullName evidence="2">Uncharacterized protein</fullName>
    </submittedName>
</protein>
<feature type="compositionally biased region" description="Basic and acidic residues" evidence="1">
    <location>
        <begin position="17"/>
        <end position="27"/>
    </location>
</feature>
<dbReference type="InParanoid" id="A0A0C3IA22"/>
<gene>
    <name evidence="2" type="ORF">M404DRAFT_1008678</name>
</gene>
<accession>A0A0C3IA22</accession>
<evidence type="ECO:0000313" key="2">
    <source>
        <dbReference type="EMBL" id="KIN93932.1"/>
    </source>
</evidence>
<keyword evidence="3" id="KW-1185">Reference proteome</keyword>
<dbReference type="EMBL" id="KN832124">
    <property type="protein sequence ID" value="KIN93932.1"/>
    <property type="molecule type" value="Genomic_DNA"/>
</dbReference>